<gene>
    <name evidence="3" type="ORF">AVEN_23803_1</name>
    <name evidence="2" type="ORF">AVEN_8368_1</name>
</gene>
<keyword evidence="1" id="KW-0732">Signal</keyword>
<organism evidence="2 4">
    <name type="scientific">Araneus ventricosus</name>
    <name type="common">Orbweaver spider</name>
    <name type="synonym">Epeira ventricosa</name>
    <dbReference type="NCBI Taxonomy" id="182803"/>
    <lineage>
        <taxon>Eukaryota</taxon>
        <taxon>Metazoa</taxon>
        <taxon>Ecdysozoa</taxon>
        <taxon>Arthropoda</taxon>
        <taxon>Chelicerata</taxon>
        <taxon>Arachnida</taxon>
        <taxon>Araneae</taxon>
        <taxon>Araneomorphae</taxon>
        <taxon>Entelegynae</taxon>
        <taxon>Araneoidea</taxon>
        <taxon>Araneidae</taxon>
        <taxon>Araneus</taxon>
    </lineage>
</organism>
<accession>A0A4Y2LX94</accession>
<dbReference type="PANTHER" id="PTHR47326:SF1">
    <property type="entry name" value="HTH PSQ-TYPE DOMAIN-CONTAINING PROTEIN"/>
    <property type="match status" value="1"/>
</dbReference>
<dbReference type="EMBL" id="BGPR01006448">
    <property type="protein sequence ID" value="GBN19090.1"/>
    <property type="molecule type" value="Genomic_DNA"/>
</dbReference>
<proteinExistence type="predicted"/>
<keyword evidence="4" id="KW-1185">Reference proteome</keyword>
<dbReference type="AlphaFoldDB" id="A0A4Y2LX94"/>
<feature type="signal peptide" evidence="1">
    <location>
        <begin position="1"/>
        <end position="18"/>
    </location>
</feature>
<dbReference type="Proteomes" id="UP000499080">
    <property type="component" value="Unassembled WGS sequence"/>
</dbReference>
<evidence type="ECO:0000313" key="3">
    <source>
        <dbReference type="EMBL" id="GBN19090.1"/>
    </source>
</evidence>
<sequence>MVWFYSFLVPFSLRRTLLMAFKGIPLRVPVTETFFSTSHFYLTERECLDGASPHIARPVQALLHAHFGNDRVISRSFPIAWPPRSPDLNPCDF</sequence>
<dbReference type="Gene3D" id="3.30.420.10">
    <property type="entry name" value="Ribonuclease H-like superfamily/Ribonuclease H"/>
    <property type="match status" value="1"/>
</dbReference>
<comment type="caution">
    <text evidence="2">The sequence shown here is derived from an EMBL/GenBank/DDBJ whole genome shotgun (WGS) entry which is preliminary data.</text>
</comment>
<feature type="chain" id="PRO_5036129143" evidence="1">
    <location>
        <begin position="19"/>
        <end position="93"/>
    </location>
</feature>
<dbReference type="InterPro" id="IPR036397">
    <property type="entry name" value="RNaseH_sf"/>
</dbReference>
<evidence type="ECO:0000313" key="2">
    <source>
        <dbReference type="EMBL" id="GBN19082.1"/>
    </source>
</evidence>
<dbReference type="GO" id="GO:0003676">
    <property type="term" value="F:nucleic acid binding"/>
    <property type="evidence" value="ECO:0007669"/>
    <property type="project" value="InterPro"/>
</dbReference>
<dbReference type="PANTHER" id="PTHR47326">
    <property type="entry name" value="TRANSPOSABLE ELEMENT TC3 TRANSPOSASE-LIKE PROTEIN"/>
    <property type="match status" value="1"/>
</dbReference>
<protein>
    <submittedName>
        <fullName evidence="2">Uncharacterized protein</fullName>
    </submittedName>
</protein>
<reference evidence="2 4" key="1">
    <citation type="journal article" date="2019" name="Sci. Rep.">
        <title>Orb-weaving spider Araneus ventricosus genome elucidates the spidroin gene catalogue.</title>
        <authorList>
            <person name="Kono N."/>
            <person name="Nakamura H."/>
            <person name="Ohtoshi R."/>
            <person name="Moran D.A.P."/>
            <person name="Shinohara A."/>
            <person name="Yoshida Y."/>
            <person name="Fujiwara M."/>
            <person name="Mori M."/>
            <person name="Tomita M."/>
            <person name="Arakawa K."/>
        </authorList>
    </citation>
    <scope>NUCLEOTIDE SEQUENCE [LARGE SCALE GENOMIC DNA]</scope>
</reference>
<evidence type="ECO:0000256" key="1">
    <source>
        <dbReference type="SAM" id="SignalP"/>
    </source>
</evidence>
<name>A0A4Y2LX94_ARAVE</name>
<evidence type="ECO:0000313" key="4">
    <source>
        <dbReference type="Proteomes" id="UP000499080"/>
    </source>
</evidence>
<dbReference type="EMBL" id="BGPR01006447">
    <property type="protein sequence ID" value="GBN19082.1"/>
    <property type="molecule type" value="Genomic_DNA"/>
</dbReference>